<organism evidence="1 2">
    <name type="scientific">Streptomyces kanamyceticus</name>
    <dbReference type="NCBI Taxonomy" id="1967"/>
    <lineage>
        <taxon>Bacteria</taxon>
        <taxon>Bacillati</taxon>
        <taxon>Actinomycetota</taxon>
        <taxon>Actinomycetes</taxon>
        <taxon>Kitasatosporales</taxon>
        <taxon>Streptomycetaceae</taxon>
        <taxon>Streptomyces</taxon>
    </lineage>
</organism>
<dbReference type="PANTHER" id="PTHR38479:SF2">
    <property type="entry name" value="WINGED HELIX DNA-BINDING DOMAIN-CONTAINING PROTEIN"/>
    <property type="match status" value="1"/>
</dbReference>
<dbReference type="KEGG" id="ska:CP970_40110"/>
<reference evidence="1 2" key="1">
    <citation type="submission" date="2017-09" db="EMBL/GenBank/DDBJ databases">
        <authorList>
            <person name="Lee N."/>
            <person name="Cho B.-K."/>
        </authorList>
    </citation>
    <scope>NUCLEOTIDE SEQUENCE [LARGE SCALE GENOMIC DNA]</scope>
    <source>
        <strain evidence="1 2">ATCC 12853</strain>
    </source>
</reference>
<dbReference type="AlphaFoldDB" id="A0A5J6GVB5"/>
<proteinExistence type="predicted"/>
<dbReference type="Proteomes" id="UP000325529">
    <property type="component" value="Chromosome"/>
</dbReference>
<dbReference type="PANTHER" id="PTHR38479">
    <property type="entry name" value="LMO0824 PROTEIN"/>
    <property type="match status" value="1"/>
</dbReference>
<keyword evidence="2" id="KW-1185">Reference proteome</keyword>
<dbReference type="EMBL" id="CP023699">
    <property type="protein sequence ID" value="QEU97865.1"/>
    <property type="molecule type" value="Genomic_DNA"/>
</dbReference>
<keyword evidence="1" id="KW-0238">DNA-binding</keyword>
<dbReference type="OrthoDB" id="9148135at2"/>
<evidence type="ECO:0000313" key="2">
    <source>
        <dbReference type="Proteomes" id="UP000325529"/>
    </source>
</evidence>
<name>A0A5J6GVB5_STRKN</name>
<gene>
    <name evidence="1" type="ORF">CP970_40110</name>
</gene>
<evidence type="ECO:0000313" key="1">
    <source>
        <dbReference type="EMBL" id="QEU97865.1"/>
    </source>
</evidence>
<dbReference type="InterPro" id="IPR009351">
    <property type="entry name" value="AlkZ-like"/>
</dbReference>
<dbReference type="GO" id="GO:0003677">
    <property type="term" value="F:DNA binding"/>
    <property type="evidence" value="ECO:0007669"/>
    <property type="project" value="UniProtKB-KW"/>
</dbReference>
<protein>
    <submittedName>
        <fullName evidence="1">Winged helix DNA-binding domain-containing protein</fullName>
    </submittedName>
</protein>
<accession>A0A5J6GVB5</accession>
<dbReference type="Pfam" id="PF06224">
    <property type="entry name" value="AlkZ-like"/>
    <property type="match status" value="1"/>
</dbReference>
<sequence length="393" mass="43406">MDVAERRARLALRHRLTADTRADDPTDVARSLLALHGTDPSSVYVGAWARMNDGRVADVERALYEDRSLIRFMGMRRTVFVTSLDVAPVLVAACSRPVAARERRLLVSMLADSGIASDASGVPAWLAEAEEVALRALKERGEATAAELASDDPRLSTELVLSRGKSYEGRQKLASRLLLLLAAEGRVVRARPRGSWQSHQYRWAHLTDWIPGGLADWDPQEAETEAARRWLHTFGPAPADDLRWWAGWTKTQTKRALTELRPVEVDLDGTPGLLLPDDLAETPAPEPWAALLPSLDSTPMGWQNRGWFLGDHGPRLFDRNGNIGPSLWWNGRIVGGWAQDADGEIVCRILEDVGADARDAVATEAERLASRLGDVRLTARARGRTWLEEELAG</sequence>
<dbReference type="RefSeq" id="WP_107098871.1">
    <property type="nucleotide sequence ID" value="NZ_CP023699.1"/>
</dbReference>